<evidence type="ECO:0000256" key="3">
    <source>
        <dbReference type="HAMAP-Rule" id="MF_00528"/>
    </source>
</evidence>
<reference evidence="4" key="2">
    <citation type="journal article" date="2021" name="PeerJ">
        <title>Extensive microbial diversity within the chicken gut microbiome revealed by metagenomics and culture.</title>
        <authorList>
            <person name="Gilroy R."/>
            <person name="Ravi A."/>
            <person name="Getino M."/>
            <person name="Pursley I."/>
            <person name="Horton D.L."/>
            <person name="Alikhan N.F."/>
            <person name="Baker D."/>
            <person name="Gharbi K."/>
            <person name="Hall N."/>
            <person name="Watson M."/>
            <person name="Adriaenssens E.M."/>
            <person name="Foster-Nyarko E."/>
            <person name="Jarju S."/>
            <person name="Secka A."/>
            <person name="Antonio M."/>
            <person name="Oren A."/>
            <person name="Chaudhuri R.R."/>
            <person name="La Ragione R."/>
            <person name="Hildebrand F."/>
            <person name="Pallen M.J."/>
        </authorList>
    </citation>
    <scope>NUCLEOTIDE SEQUENCE</scope>
    <source>
        <strain evidence="4">9366</strain>
    </source>
</reference>
<comment type="function">
    <text evidence="3">Nucleoside triphosphate pyrophosphatase that hydrolyzes dTTP and UTP. May have a dual role in cell division arrest and in preventing the incorporation of modified nucleotides into cellular nucleic acids.</text>
</comment>
<dbReference type="PIRSF" id="PIRSF006305">
    <property type="entry name" value="Maf"/>
    <property type="match status" value="1"/>
</dbReference>
<evidence type="ECO:0000256" key="1">
    <source>
        <dbReference type="ARBA" id="ARBA00001968"/>
    </source>
</evidence>
<comment type="similarity">
    <text evidence="3">Belongs to the Maf family. YhdE subfamily.</text>
</comment>
<evidence type="ECO:0000256" key="2">
    <source>
        <dbReference type="ARBA" id="ARBA00022801"/>
    </source>
</evidence>
<dbReference type="GO" id="GO:0047429">
    <property type="term" value="F:nucleoside triphosphate diphosphatase activity"/>
    <property type="evidence" value="ECO:0007669"/>
    <property type="project" value="UniProtKB-EC"/>
</dbReference>
<feature type="site" description="Important for substrate specificity" evidence="3">
    <location>
        <position position="68"/>
    </location>
</feature>
<dbReference type="CDD" id="cd00555">
    <property type="entry name" value="Maf"/>
    <property type="match status" value="1"/>
</dbReference>
<dbReference type="NCBIfam" id="TIGR00172">
    <property type="entry name" value="maf"/>
    <property type="match status" value="1"/>
</dbReference>
<dbReference type="EC" id="3.6.1.9" evidence="3"/>
<name>A0A9D1SJ36_9FIRM</name>
<protein>
    <recommendedName>
        <fullName evidence="3">dTTP/UTP pyrophosphatase</fullName>
        <shortName evidence="3">dTTPase/UTPase</shortName>
        <ecNumber evidence="3">3.6.1.9</ecNumber>
    </recommendedName>
    <alternativeName>
        <fullName evidence="3">Nucleoside triphosphate pyrophosphatase</fullName>
    </alternativeName>
    <alternativeName>
        <fullName evidence="3">Nucleotide pyrophosphatase</fullName>
        <shortName evidence="3">Nucleotide PPase</shortName>
    </alternativeName>
</protein>
<comment type="caution">
    <text evidence="3">Lacks conserved residue(s) required for the propagation of feature annotation.</text>
</comment>
<dbReference type="Proteomes" id="UP000824145">
    <property type="component" value="Unassembled WGS sequence"/>
</dbReference>
<keyword evidence="2 3" id="KW-0378">Hydrolase</keyword>
<dbReference type="InterPro" id="IPR029001">
    <property type="entry name" value="ITPase-like_fam"/>
</dbReference>
<comment type="catalytic activity">
    <reaction evidence="3">
        <text>UTP + H2O = UMP + diphosphate + H(+)</text>
        <dbReference type="Rhea" id="RHEA:29395"/>
        <dbReference type="ChEBI" id="CHEBI:15377"/>
        <dbReference type="ChEBI" id="CHEBI:15378"/>
        <dbReference type="ChEBI" id="CHEBI:33019"/>
        <dbReference type="ChEBI" id="CHEBI:46398"/>
        <dbReference type="ChEBI" id="CHEBI:57865"/>
        <dbReference type="EC" id="3.6.1.9"/>
    </reaction>
</comment>
<gene>
    <name evidence="4" type="primary">maf</name>
    <name evidence="4" type="ORF">IAB07_01060</name>
</gene>
<dbReference type="PANTHER" id="PTHR43213:SF5">
    <property type="entry name" value="BIFUNCTIONAL DTTP_UTP PYROPHOSPHATASE_METHYLTRANSFERASE PROTEIN-RELATED"/>
    <property type="match status" value="1"/>
</dbReference>
<proteinExistence type="inferred from homology"/>
<dbReference type="Gene3D" id="3.90.950.10">
    <property type="match status" value="1"/>
</dbReference>
<dbReference type="HAMAP" id="MF_00528">
    <property type="entry name" value="Maf"/>
    <property type="match status" value="1"/>
</dbReference>
<reference evidence="4" key="1">
    <citation type="submission" date="2020-10" db="EMBL/GenBank/DDBJ databases">
        <authorList>
            <person name="Gilroy R."/>
        </authorList>
    </citation>
    <scope>NUCLEOTIDE SEQUENCE</scope>
    <source>
        <strain evidence="4">9366</strain>
    </source>
</reference>
<dbReference type="Pfam" id="PF02545">
    <property type="entry name" value="Maf"/>
    <property type="match status" value="1"/>
</dbReference>
<feature type="site" description="Important for substrate specificity" evidence="3">
    <location>
        <position position="11"/>
    </location>
</feature>
<feature type="site" description="Important for substrate specificity" evidence="3">
    <location>
        <position position="150"/>
    </location>
</feature>
<sequence>MMIVLASASPRRRELLARLEPRFEVQPSRVEEVTSKKRPSFMARDLARQKAEYVALSHPDDLVVGSDTIVYFRGKALGKPRDREEAERFLSELCGKWHVVYTGVCLIKGGETETAYALSRVKLRKMNKEEISEYVRGGSPLDKAGAYGVQDGVVEKFCGEYENIMGLPVGTLAGMRLWKER</sequence>
<dbReference type="SUPFAM" id="SSF52972">
    <property type="entry name" value="ITPase-like"/>
    <property type="match status" value="1"/>
</dbReference>
<evidence type="ECO:0000313" key="4">
    <source>
        <dbReference type="EMBL" id="HIU62344.1"/>
    </source>
</evidence>
<comment type="subcellular location">
    <subcellularLocation>
        <location evidence="3">Cytoplasm</location>
    </subcellularLocation>
</comment>
<accession>A0A9D1SJ36</accession>
<evidence type="ECO:0000313" key="5">
    <source>
        <dbReference type="Proteomes" id="UP000824145"/>
    </source>
</evidence>
<keyword evidence="3" id="KW-0963">Cytoplasm</keyword>
<comment type="catalytic activity">
    <reaction evidence="3">
        <text>dTTP + H2O = dTMP + diphosphate + H(+)</text>
        <dbReference type="Rhea" id="RHEA:28534"/>
        <dbReference type="ChEBI" id="CHEBI:15377"/>
        <dbReference type="ChEBI" id="CHEBI:15378"/>
        <dbReference type="ChEBI" id="CHEBI:33019"/>
        <dbReference type="ChEBI" id="CHEBI:37568"/>
        <dbReference type="ChEBI" id="CHEBI:63528"/>
        <dbReference type="EC" id="3.6.1.9"/>
    </reaction>
</comment>
<comment type="caution">
    <text evidence="4">The sequence shown here is derived from an EMBL/GenBank/DDBJ whole genome shotgun (WGS) entry which is preliminary data.</text>
</comment>
<organism evidence="4 5">
    <name type="scientific">Candidatus Caccalectryoclostridium excrementigallinarum</name>
    <dbReference type="NCBI Taxonomy" id="2840710"/>
    <lineage>
        <taxon>Bacteria</taxon>
        <taxon>Bacillati</taxon>
        <taxon>Bacillota</taxon>
        <taxon>Clostridia</taxon>
        <taxon>Christensenellales</taxon>
        <taxon>Christensenellaceae</taxon>
        <taxon>Christensenellaceae incertae sedis</taxon>
        <taxon>Candidatus Caccalectryoclostridium</taxon>
    </lineage>
</organism>
<comment type="cofactor">
    <cofactor evidence="1 3">
        <name>a divalent metal cation</name>
        <dbReference type="ChEBI" id="CHEBI:60240"/>
    </cofactor>
</comment>
<dbReference type="GO" id="GO:0009117">
    <property type="term" value="P:nucleotide metabolic process"/>
    <property type="evidence" value="ECO:0007669"/>
    <property type="project" value="UniProtKB-KW"/>
</dbReference>
<feature type="active site" description="Proton acceptor" evidence="3">
    <location>
        <position position="67"/>
    </location>
</feature>
<keyword evidence="3" id="KW-0546">Nucleotide metabolism</keyword>
<dbReference type="GO" id="GO:0005737">
    <property type="term" value="C:cytoplasm"/>
    <property type="evidence" value="ECO:0007669"/>
    <property type="project" value="UniProtKB-SubCell"/>
</dbReference>
<dbReference type="InterPro" id="IPR003697">
    <property type="entry name" value="Maf-like"/>
</dbReference>
<dbReference type="PANTHER" id="PTHR43213">
    <property type="entry name" value="BIFUNCTIONAL DTTP/UTP PYROPHOSPHATASE/METHYLTRANSFERASE PROTEIN-RELATED"/>
    <property type="match status" value="1"/>
</dbReference>
<dbReference type="AlphaFoldDB" id="A0A9D1SJ36"/>
<dbReference type="EMBL" id="DVNJ01000002">
    <property type="protein sequence ID" value="HIU62344.1"/>
    <property type="molecule type" value="Genomic_DNA"/>
</dbReference>